<gene>
    <name evidence="1" type="ORF">MHI_LOCUS251868</name>
</gene>
<protein>
    <submittedName>
        <fullName evidence="1">Uncharacterized protein</fullName>
    </submittedName>
</protein>
<keyword evidence="2" id="KW-1185">Reference proteome</keyword>
<dbReference type="Proteomes" id="UP000752696">
    <property type="component" value="Unassembled WGS sequence"/>
</dbReference>
<dbReference type="EMBL" id="CAJDYZ010004738">
    <property type="protein sequence ID" value="CAD1471860.1"/>
    <property type="molecule type" value="Genomic_DNA"/>
</dbReference>
<dbReference type="AlphaFoldDB" id="A0A6V7H029"/>
<sequence>HLSIDISIKDGDTIKFNPFATQKFNRNQLSLLGTSSFVLFYEYSLKPR</sequence>
<name>A0A6V7H029_9HYME</name>
<evidence type="ECO:0000313" key="2">
    <source>
        <dbReference type="Proteomes" id="UP000752696"/>
    </source>
</evidence>
<feature type="non-terminal residue" evidence="1">
    <location>
        <position position="48"/>
    </location>
</feature>
<accession>A0A6V7H029</accession>
<reference evidence="1" key="1">
    <citation type="submission" date="2020-07" db="EMBL/GenBank/DDBJ databases">
        <authorList>
            <person name="Nazaruddin N."/>
        </authorList>
    </citation>
    <scope>NUCLEOTIDE SEQUENCE</scope>
</reference>
<evidence type="ECO:0000313" key="1">
    <source>
        <dbReference type="EMBL" id="CAD1471860.1"/>
    </source>
</evidence>
<proteinExistence type="predicted"/>
<comment type="caution">
    <text evidence="1">The sequence shown here is derived from an EMBL/GenBank/DDBJ whole genome shotgun (WGS) entry which is preliminary data.</text>
</comment>
<organism evidence="1 2">
    <name type="scientific">Heterotrigona itama</name>
    <dbReference type="NCBI Taxonomy" id="395501"/>
    <lineage>
        <taxon>Eukaryota</taxon>
        <taxon>Metazoa</taxon>
        <taxon>Ecdysozoa</taxon>
        <taxon>Arthropoda</taxon>
        <taxon>Hexapoda</taxon>
        <taxon>Insecta</taxon>
        <taxon>Pterygota</taxon>
        <taxon>Neoptera</taxon>
        <taxon>Endopterygota</taxon>
        <taxon>Hymenoptera</taxon>
        <taxon>Apocrita</taxon>
        <taxon>Aculeata</taxon>
        <taxon>Apoidea</taxon>
        <taxon>Anthophila</taxon>
        <taxon>Apidae</taxon>
        <taxon>Heterotrigona</taxon>
    </lineage>
</organism>
<feature type="non-terminal residue" evidence="1">
    <location>
        <position position="1"/>
    </location>
</feature>